<name>A0ABY4KJF7_9FLAO</name>
<dbReference type="Pfam" id="PF00144">
    <property type="entry name" value="Beta-lactamase"/>
    <property type="match status" value="1"/>
</dbReference>
<sequence length="355" mass="39425">MKNYFPLILLAVLLLNCSSDSDSSEDIPTESMYFPPISGNVWETKSMSELGWNESEVQPLLTFLEEKHTKGFIILVNGRIVMENYFNGHTATSPWYWASAGKTLTTATIGIAQQEGLLNINDKVSDYLGTGWTSAPLAKENLITNKHLLSMTSGLDDGMGNGNSPAELQYLADAGTRWAYHNVFEKLQDVIADATNQSFDAYFTSKLKSKIGMTGTWLAVDEFNVYWSTTRSTARFGLLSLNKGKWNSEIIVPEAYMMEAISPSQSLNNAYGYLWWLNGKANYRLPQTQLQFPGSLIPNAAADMVCGLGKNDQKIYVIPSKKMVVIRLGEVADGENFALSDFDNQLWAKINAVID</sequence>
<feature type="domain" description="Beta-lactamase-related" evidence="2">
    <location>
        <begin position="72"/>
        <end position="283"/>
    </location>
</feature>
<reference evidence="3" key="1">
    <citation type="submission" date="2022-04" db="EMBL/GenBank/DDBJ databases">
        <title>Consumption of N2O by Flavobacterium azooxidireducens sp. nov. isolated from Decomposing Leaf Litter of Phragmites australis (Cav.).</title>
        <authorList>
            <person name="Behrendt U."/>
            <person name="Spanner T."/>
            <person name="Augustin J."/>
            <person name="Horn M.A."/>
            <person name="Kolb S."/>
            <person name="Ulrich A."/>
        </authorList>
    </citation>
    <scope>NUCLEOTIDE SEQUENCE</scope>
    <source>
        <strain evidence="3">IGB 4-14</strain>
    </source>
</reference>
<organism evidence="3 4">
    <name type="scientific">Flavobacterium azooxidireducens</name>
    <dbReference type="NCBI Taxonomy" id="1871076"/>
    <lineage>
        <taxon>Bacteria</taxon>
        <taxon>Pseudomonadati</taxon>
        <taxon>Bacteroidota</taxon>
        <taxon>Flavobacteriia</taxon>
        <taxon>Flavobacteriales</taxon>
        <taxon>Flavobacteriaceae</taxon>
        <taxon>Flavobacterium</taxon>
    </lineage>
</organism>
<dbReference type="InterPro" id="IPR050789">
    <property type="entry name" value="Diverse_Enzym_Activities"/>
</dbReference>
<keyword evidence="4" id="KW-1185">Reference proteome</keyword>
<evidence type="ECO:0000313" key="4">
    <source>
        <dbReference type="Proteomes" id="UP000830583"/>
    </source>
</evidence>
<dbReference type="SUPFAM" id="SSF56601">
    <property type="entry name" value="beta-lactamase/transpeptidase-like"/>
    <property type="match status" value="1"/>
</dbReference>
<feature type="signal peptide" evidence="1">
    <location>
        <begin position="1"/>
        <end position="21"/>
    </location>
</feature>
<evidence type="ECO:0000256" key="1">
    <source>
        <dbReference type="SAM" id="SignalP"/>
    </source>
</evidence>
<dbReference type="PANTHER" id="PTHR43283">
    <property type="entry name" value="BETA-LACTAMASE-RELATED"/>
    <property type="match status" value="1"/>
</dbReference>
<gene>
    <name evidence="3" type="ORF">M0M57_01640</name>
</gene>
<protein>
    <submittedName>
        <fullName evidence="3">Beta-lactamase family protein</fullName>
    </submittedName>
</protein>
<dbReference type="PANTHER" id="PTHR43283:SF7">
    <property type="entry name" value="BETA-LACTAMASE-RELATED DOMAIN-CONTAINING PROTEIN"/>
    <property type="match status" value="1"/>
</dbReference>
<dbReference type="Gene3D" id="3.40.710.10">
    <property type="entry name" value="DD-peptidase/beta-lactamase superfamily"/>
    <property type="match status" value="1"/>
</dbReference>
<dbReference type="EMBL" id="CP096205">
    <property type="protein sequence ID" value="UPQ79552.1"/>
    <property type="molecule type" value="Genomic_DNA"/>
</dbReference>
<dbReference type="RefSeq" id="WP_248434776.1">
    <property type="nucleotide sequence ID" value="NZ_CP096205.1"/>
</dbReference>
<accession>A0ABY4KJF7</accession>
<feature type="chain" id="PRO_5046800304" evidence="1">
    <location>
        <begin position="22"/>
        <end position="355"/>
    </location>
</feature>
<dbReference type="Proteomes" id="UP000830583">
    <property type="component" value="Chromosome"/>
</dbReference>
<proteinExistence type="predicted"/>
<evidence type="ECO:0000313" key="3">
    <source>
        <dbReference type="EMBL" id="UPQ79552.1"/>
    </source>
</evidence>
<dbReference type="InterPro" id="IPR012338">
    <property type="entry name" value="Beta-lactam/transpept-like"/>
</dbReference>
<keyword evidence="1" id="KW-0732">Signal</keyword>
<evidence type="ECO:0000259" key="2">
    <source>
        <dbReference type="Pfam" id="PF00144"/>
    </source>
</evidence>
<dbReference type="InterPro" id="IPR001466">
    <property type="entry name" value="Beta-lactam-related"/>
</dbReference>